<accession>A0A3E2H7J6</accession>
<dbReference type="Gene3D" id="3.60.60.10">
    <property type="entry name" value="Penicillin V Acylase, Chain A"/>
    <property type="match status" value="1"/>
</dbReference>
<reference evidence="2 3" key="1">
    <citation type="submission" date="2018-05" db="EMBL/GenBank/DDBJ databases">
        <title>Draft genome sequence of Scytalidium lignicola DSM 105466, a ubiquitous saprotrophic fungus.</title>
        <authorList>
            <person name="Buettner E."/>
            <person name="Gebauer A.M."/>
            <person name="Hofrichter M."/>
            <person name="Liers C."/>
            <person name="Kellner H."/>
        </authorList>
    </citation>
    <scope>NUCLEOTIDE SEQUENCE [LARGE SCALE GENOMIC DNA]</scope>
    <source>
        <strain evidence="2 3">DSM 105466</strain>
    </source>
</reference>
<keyword evidence="3" id="KW-1185">Reference proteome</keyword>
<name>A0A3E2H7J6_SCYLI</name>
<feature type="non-terminal residue" evidence="2">
    <location>
        <position position="1"/>
    </location>
</feature>
<dbReference type="OMA" id="QNWDWER"/>
<evidence type="ECO:0000313" key="2">
    <source>
        <dbReference type="EMBL" id="RFU29053.1"/>
    </source>
</evidence>
<feature type="non-terminal residue" evidence="2">
    <location>
        <position position="356"/>
    </location>
</feature>
<gene>
    <name evidence="2" type="ORF">B7463_g7290</name>
</gene>
<evidence type="ECO:0000313" key="3">
    <source>
        <dbReference type="Proteomes" id="UP000258309"/>
    </source>
</evidence>
<dbReference type="InterPro" id="IPR047801">
    <property type="entry name" value="Peptidase_C45"/>
</dbReference>
<dbReference type="EMBL" id="NCSJ02000141">
    <property type="protein sequence ID" value="RFU29053.1"/>
    <property type="molecule type" value="Genomic_DNA"/>
</dbReference>
<dbReference type="Proteomes" id="UP000258309">
    <property type="component" value="Unassembled WGS sequence"/>
</dbReference>
<dbReference type="AlphaFoldDB" id="A0A3E2H7J6"/>
<dbReference type="InterPro" id="IPR047794">
    <property type="entry name" value="C45_proenzyme-like"/>
</dbReference>
<dbReference type="Pfam" id="PF03417">
    <property type="entry name" value="AAT"/>
    <property type="match status" value="1"/>
</dbReference>
<sequence length="356" mass="38656">MLEVTCSGSSHDIGKTHGTVAKEHIARSMAFYEKLFQKKSSMNWEQVKQFAEKYQPYLKENWPNYVEEMEGIASGADVSYLDILALNVRTEIAFGTFSDGCTAFSWKGADSSIIAQNWDWESEQAENLIALKIKKEDGLGIQMITEAGIIGKIGLNSKGVGCTLNALKLKGVSYTKIPCHLALRTVMESNSRKDAIATLEKAGVASSCHILVADETGGTGLECTSFGIAKLEMNESGIVTHTNHFLLDHGRKIPEESSFLADSPFRVKRIGELLDATKEKEPTIEIAQNLLKDDMVGNGAAICRKGTEGNTLNTLFSIAMDLKNKTAKVLVGWPDKPEGELVLSPAAAVNGVNGTH</sequence>
<dbReference type="InterPro" id="IPR005079">
    <property type="entry name" value="Peptidase_C45_hydrolase"/>
</dbReference>
<dbReference type="OrthoDB" id="189997at2759"/>
<organism evidence="2 3">
    <name type="scientific">Scytalidium lignicola</name>
    <name type="common">Hyphomycete</name>
    <dbReference type="NCBI Taxonomy" id="5539"/>
    <lineage>
        <taxon>Eukaryota</taxon>
        <taxon>Fungi</taxon>
        <taxon>Dikarya</taxon>
        <taxon>Ascomycota</taxon>
        <taxon>Pezizomycotina</taxon>
        <taxon>Leotiomycetes</taxon>
        <taxon>Leotiomycetes incertae sedis</taxon>
        <taxon>Scytalidium</taxon>
    </lineage>
</organism>
<dbReference type="Gene3D" id="1.10.10.2120">
    <property type="match status" value="1"/>
</dbReference>
<evidence type="ECO:0000259" key="1">
    <source>
        <dbReference type="Pfam" id="PF03417"/>
    </source>
</evidence>
<dbReference type="PANTHER" id="PTHR34180:SF1">
    <property type="entry name" value="BETA-ALANYL-DOPAMINE_CARCININE HYDROLASE"/>
    <property type="match status" value="1"/>
</dbReference>
<protein>
    <recommendedName>
        <fullName evidence="1">Peptidase C45 hydrolase domain-containing protein</fullName>
    </recommendedName>
</protein>
<dbReference type="PANTHER" id="PTHR34180">
    <property type="entry name" value="PEPTIDASE C45"/>
    <property type="match status" value="1"/>
</dbReference>
<feature type="domain" description="Peptidase C45 hydrolase" evidence="1">
    <location>
        <begin position="106"/>
        <end position="334"/>
    </location>
</feature>
<dbReference type="STRING" id="5539.A0A3E2H7J6"/>
<comment type="caution">
    <text evidence="2">The sequence shown here is derived from an EMBL/GenBank/DDBJ whole genome shotgun (WGS) entry which is preliminary data.</text>
</comment>
<proteinExistence type="predicted"/>
<dbReference type="NCBIfam" id="NF040521">
    <property type="entry name" value="C45_proenzyme"/>
    <property type="match status" value="1"/>
</dbReference>